<organism evidence="9 10">
    <name type="scientific">Neisseria zoodegmatis</name>
    <dbReference type="NCBI Taxonomy" id="326523"/>
    <lineage>
        <taxon>Bacteria</taxon>
        <taxon>Pseudomonadati</taxon>
        <taxon>Pseudomonadota</taxon>
        <taxon>Betaproteobacteria</taxon>
        <taxon>Neisseriales</taxon>
        <taxon>Neisseriaceae</taxon>
        <taxon>Neisseria</taxon>
    </lineage>
</organism>
<dbReference type="CDD" id="cd00009">
    <property type="entry name" value="AAA"/>
    <property type="match status" value="1"/>
</dbReference>
<dbReference type="PRINTS" id="PR01590">
    <property type="entry name" value="HTHFIS"/>
</dbReference>
<dbReference type="InterPro" id="IPR001789">
    <property type="entry name" value="Sig_transdc_resp-reg_receiver"/>
</dbReference>
<dbReference type="SUPFAM" id="SSF52172">
    <property type="entry name" value="CheY-like"/>
    <property type="match status" value="1"/>
</dbReference>
<feature type="modified residue" description="4-aspartylphosphate" evidence="5">
    <location>
        <position position="58"/>
    </location>
</feature>
<dbReference type="InterPro" id="IPR025943">
    <property type="entry name" value="Sigma_54_int_dom_ATP-bd_2"/>
</dbReference>
<feature type="domain" description="Response regulatory" evidence="8">
    <location>
        <begin position="9"/>
        <end position="123"/>
    </location>
</feature>
<evidence type="ECO:0000256" key="2">
    <source>
        <dbReference type="ARBA" id="ARBA00022840"/>
    </source>
</evidence>
<dbReference type="OrthoDB" id="3516932at2"/>
<dbReference type="InterPro" id="IPR003593">
    <property type="entry name" value="AAA+_ATPase"/>
</dbReference>
<evidence type="ECO:0000313" key="10">
    <source>
        <dbReference type="Proteomes" id="UP000254055"/>
    </source>
</evidence>
<feature type="region of interest" description="Disordered" evidence="6">
    <location>
        <begin position="133"/>
        <end position="195"/>
    </location>
</feature>
<evidence type="ECO:0000259" key="8">
    <source>
        <dbReference type="PROSITE" id="PS50110"/>
    </source>
</evidence>
<dbReference type="Pfam" id="PF00158">
    <property type="entry name" value="Sigma54_activat"/>
    <property type="match status" value="1"/>
</dbReference>
<dbReference type="FunFam" id="3.40.50.300:FF:000006">
    <property type="entry name" value="DNA-binding transcriptional regulator NtrC"/>
    <property type="match status" value="1"/>
</dbReference>
<dbReference type="Proteomes" id="UP000254055">
    <property type="component" value="Unassembled WGS sequence"/>
</dbReference>
<evidence type="ECO:0000259" key="7">
    <source>
        <dbReference type="PROSITE" id="PS50045"/>
    </source>
</evidence>
<dbReference type="Pfam" id="PF00072">
    <property type="entry name" value="Response_reg"/>
    <property type="match status" value="1"/>
</dbReference>
<gene>
    <name evidence="9" type="primary">zraR_2</name>
    <name evidence="9" type="ORF">NCTC12229_02203</name>
</gene>
<protein>
    <submittedName>
        <fullName evidence="9">Transcriptional regulator</fullName>
    </submittedName>
</protein>
<dbReference type="SMART" id="SM00448">
    <property type="entry name" value="REC"/>
    <property type="match status" value="1"/>
</dbReference>
<dbReference type="PROSITE" id="PS50110">
    <property type="entry name" value="RESPONSE_REGULATORY"/>
    <property type="match status" value="1"/>
</dbReference>
<keyword evidence="2" id="KW-0067">ATP-binding</keyword>
<dbReference type="InterPro" id="IPR058031">
    <property type="entry name" value="AAA_lid_NorR"/>
</dbReference>
<proteinExistence type="predicted"/>
<dbReference type="SUPFAM" id="SSF46689">
    <property type="entry name" value="Homeodomain-like"/>
    <property type="match status" value="1"/>
</dbReference>
<keyword evidence="5" id="KW-0597">Phosphoprotein</keyword>
<keyword evidence="4" id="KW-0804">Transcription</keyword>
<dbReference type="GO" id="GO:0006355">
    <property type="term" value="P:regulation of DNA-templated transcription"/>
    <property type="evidence" value="ECO:0007669"/>
    <property type="project" value="InterPro"/>
</dbReference>
<dbReference type="EMBL" id="UGRS01000003">
    <property type="protein sequence ID" value="SUA48789.1"/>
    <property type="molecule type" value="Genomic_DNA"/>
</dbReference>
<dbReference type="AlphaFoldDB" id="A0A378X5U6"/>
<evidence type="ECO:0000256" key="4">
    <source>
        <dbReference type="ARBA" id="ARBA00023163"/>
    </source>
</evidence>
<evidence type="ECO:0000256" key="3">
    <source>
        <dbReference type="ARBA" id="ARBA00023015"/>
    </source>
</evidence>
<dbReference type="InterPro" id="IPR027417">
    <property type="entry name" value="P-loop_NTPase"/>
</dbReference>
<dbReference type="SMART" id="SM00382">
    <property type="entry name" value="AAA"/>
    <property type="match status" value="1"/>
</dbReference>
<evidence type="ECO:0000313" key="9">
    <source>
        <dbReference type="EMBL" id="SUA48789.1"/>
    </source>
</evidence>
<evidence type="ECO:0000256" key="5">
    <source>
        <dbReference type="PROSITE-ProRule" id="PRU00169"/>
    </source>
</evidence>
<dbReference type="InterPro" id="IPR011006">
    <property type="entry name" value="CheY-like_superfamily"/>
</dbReference>
<dbReference type="Pfam" id="PF25601">
    <property type="entry name" value="AAA_lid_14"/>
    <property type="match status" value="1"/>
</dbReference>
<dbReference type="InterPro" id="IPR002197">
    <property type="entry name" value="HTH_Fis"/>
</dbReference>
<evidence type="ECO:0000256" key="1">
    <source>
        <dbReference type="ARBA" id="ARBA00022741"/>
    </source>
</evidence>
<dbReference type="PANTHER" id="PTHR32071:SF100">
    <property type="entry name" value="RESPONSE REGULATOR PROTEIN PILR"/>
    <property type="match status" value="1"/>
</dbReference>
<dbReference type="SUPFAM" id="SSF52540">
    <property type="entry name" value="P-loop containing nucleoside triphosphate hydrolases"/>
    <property type="match status" value="1"/>
</dbReference>
<dbReference type="InterPro" id="IPR009057">
    <property type="entry name" value="Homeodomain-like_sf"/>
</dbReference>
<accession>A0A378X5U6</accession>
<dbReference type="PROSITE" id="PS00676">
    <property type="entry name" value="SIGMA54_INTERACT_2"/>
    <property type="match status" value="1"/>
</dbReference>
<dbReference type="Gene3D" id="3.40.50.300">
    <property type="entry name" value="P-loop containing nucleotide triphosphate hydrolases"/>
    <property type="match status" value="1"/>
</dbReference>
<evidence type="ECO:0000256" key="6">
    <source>
        <dbReference type="SAM" id="MobiDB-lite"/>
    </source>
</evidence>
<reference evidence="9 10" key="1">
    <citation type="submission" date="2018-06" db="EMBL/GenBank/DDBJ databases">
        <authorList>
            <consortium name="Pathogen Informatics"/>
            <person name="Doyle S."/>
        </authorList>
    </citation>
    <scope>NUCLEOTIDE SEQUENCE [LARGE SCALE GENOMIC DNA]</scope>
    <source>
        <strain evidence="9 10">NCTC12229</strain>
    </source>
</reference>
<name>A0A378X5U6_9NEIS</name>
<keyword evidence="3" id="KW-0805">Transcription regulation</keyword>
<keyword evidence="1" id="KW-0547">Nucleotide-binding</keyword>
<feature type="domain" description="Sigma-54 factor interaction" evidence="7">
    <location>
        <begin position="228"/>
        <end position="455"/>
    </location>
</feature>
<dbReference type="Gene3D" id="1.10.8.60">
    <property type="match status" value="1"/>
</dbReference>
<dbReference type="GO" id="GO:0043565">
    <property type="term" value="F:sequence-specific DNA binding"/>
    <property type="evidence" value="ECO:0007669"/>
    <property type="project" value="InterPro"/>
</dbReference>
<dbReference type="Gene3D" id="1.10.10.60">
    <property type="entry name" value="Homeodomain-like"/>
    <property type="match status" value="1"/>
</dbReference>
<dbReference type="PROSITE" id="PS50045">
    <property type="entry name" value="SIGMA54_INTERACT_4"/>
    <property type="match status" value="1"/>
</dbReference>
<dbReference type="Pfam" id="PF02954">
    <property type="entry name" value="HTH_8"/>
    <property type="match status" value="1"/>
</dbReference>
<dbReference type="InterPro" id="IPR002078">
    <property type="entry name" value="Sigma_54_int"/>
</dbReference>
<dbReference type="GO" id="GO:0000160">
    <property type="term" value="P:phosphorelay signal transduction system"/>
    <property type="evidence" value="ECO:0007669"/>
    <property type="project" value="InterPro"/>
</dbReference>
<sequence length="561" mass="62450">MSNHNLQDPVLVVDDEADIRDLMEMTLMKMGLRVQTAVGVEDAKDKLDNEDYSLVLTDMRMPDGSGLEVVQYINELALDTPVAVITAFGNADQAVEALRAGAFDYLQKPITLSQLRSLVKSAVKVSEPLEGVRAPVQAEPEQAEPARQVPPQKPEMINPVLSVPQRMSPAPRQPYSPPKRSGSALTRSAGVPEGLRSLKERFSSGELTARILPDSGKDLGGESDMPRLLGMSPQMIEVRHLIRRLAKSVVPVYIAGESGTGKEQAARTIHELSDRADKPFIAVNCGAIPENLMESEFFGYKKGSFTGADSDRLGFFQHADGGTLFLDEVADLPLPMQVKLLRAIQEKAVRRIGDARETYVDVRIICATHKNLEHLVDAGSFRQDLYYRLNVVSLSMPPLREMREDLGGLIMHLLHKHCTGNENYKLSPKAQEALLHYSYPGNFRELENILERAVALTVGQVIQLDDLQIHTGTTPQFQAGKLEQQPLHDTEDEVSDGLQLSGGLPDFVPGKMQIQDYLDQIEREIIEQALKQTRYNRTQAAKLLGISFRSMRYRMERLDIH</sequence>
<dbReference type="Gene3D" id="3.40.50.2300">
    <property type="match status" value="1"/>
</dbReference>
<dbReference type="PANTHER" id="PTHR32071">
    <property type="entry name" value="TRANSCRIPTIONAL REGULATORY PROTEIN"/>
    <property type="match status" value="1"/>
</dbReference>
<dbReference type="GO" id="GO:0005524">
    <property type="term" value="F:ATP binding"/>
    <property type="evidence" value="ECO:0007669"/>
    <property type="project" value="UniProtKB-KW"/>
</dbReference>